<dbReference type="KEGG" id="saci:Sinac_1885"/>
<keyword evidence="1" id="KW-0732">Signal</keyword>
<protein>
    <recommendedName>
        <fullName evidence="4">DUF1579 domain-containing protein</fullName>
    </recommendedName>
</protein>
<name>L0DAG9_SINAD</name>
<feature type="chain" id="PRO_5003940676" description="DUF1579 domain-containing protein" evidence="1">
    <location>
        <begin position="26"/>
        <end position="190"/>
    </location>
</feature>
<dbReference type="Pfam" id="PF07617">
    <property type="entry name" value="DUF1579"/>
    <property type="match status" value="1"/>
</dbReference>
<reference evidence="2 3" key="1">
    <citation type="submission" date="2012-02" db="EMBL/GenBank/DDBJ databases">
        <title>Complete sequence of chromosome of Singulisphaera acidiphila DSM 18658.</title>
        <authorList>
            <consortium name="US DOE Joint Genome Institute (JGI-PGF)"/>
            <person name="Lucas S."/>
            <person name="Copeland A."/>
            <person name="Lapidus A."/>
            <person name="Glavina del Rio T."/>
            <person name="Dalin E."/>
            <person name="Tice H."/>
            <person name="Bruce D."/>
            <person name="Goodwin L."/>
            <person name="Pitluck S."/>
            <person name="Peters L."/>
            <person name="Ovchinnikova G."/>
            <person name="Chertkov O."/>
            <person name="Kyrpides N."/>
            <person name="Mavromatis K."/>
            <person name="Ivanova N."/>
            <person name="Brettin T."/>
            <person name="Detter J.C."/>
            <person name="Han C."/>
            <person name="Larimer F."/>
            <person name="Land M."/>
            <person name="Hauser L."/>
            <person name="Markowitz V."/>
            <person name="Cheng J.-F."/>
            <person name="Hugenholtz P."/>
            <person name="Woyke T."/>
            <person name="Wu D."/>
            <person name="Tindall B."/>
            <person name="Pomrenke H."/>
            <person name="Brambilla E."/>
            <person name="Klenk H.-P."/>
            <person name="Eisen J.A."/>
        </authorList>
    </citation>
    <scope>NUCLEOTIDE SEQUENCE [LARGE SCALE GENOMIC DNA]</scope>
    <source>
        <strain evidence="3">ATCC BAA-1392 / DSM 18658 / VKM B-2454 / MOB10</strain>
    </source>
</reference>
<evidence type="ECO:0008006" key="4">
    <source>
        <dbReference type="Google" id="ProtNLM"/>
    </source>
</evidence>
<gene>
    <name evidence="2" type="ordered locus">Sinac_1885</name>
</gene>
<feature type="signal peptide" evidence="1">
    <location>
        <begin position="1"/>
        <end position="25"/>
    </location>
</feature>
<sequence>MNLPKPLACFYLAAAILGLPAMALAQEGHPVPKPSAEHKILAEDEGTWDATIKSFMAGPDAKPTVTKGTEVNTVLHGGLWVLSKFEGSFGDAKFEGRGQFGYDPAKKKYIGSWIDSMSPTLAVLEGSYDAKTKTMTYTGDGYDPNTKVKYTQKMVTTMKDDGTRVFTLYMKFDGAGDEIKFMEVDYTKRK</sequence>
<dbReference type="OrthoDB" id="272914at2"/>
<dbReference type="Proteomes" id="UP000010798">
    <property type="component" value="Chromosome"/>
</dbReference>
<organism evidence="2 3">
    <name type="scientific">Singulisphaera acidiphila (strain ATCC BAA-1392 / DSM 18658 / VKM B-2454 / MOB10)</name>
    <dbReference type="NCBI Taxonomy" id="886293"/>
    <lineage>
        <taxon>Bacteria</taxon>
        <taxon>Pseudomonadati</taxon>
        <taxon>Planctomycetota</taxon>
        <taxon>Planctomycetia</taxon>
        <taxon>Isosphaerales</taxon>
        <taxon>Isosphaeraceae</taxon>
        <taxon>Singulisphaera</taxon>
    </lineage>
</organism>
<dbReference type="InterPro" id="IPR011473">
    <property type="entry name" value="DUF1579"/>
</dbReference>
<dbReference type="HOGENOM" id="CLU_112398_1_0_0"/>
<dbReference type="STRING" id="886293.Sinac_1885"/>
<dbReference type="eggNOG" id="ENOG5030TS7">
    <property type="taxonomic scope" value="Bacteria"/>
</dbReference>
<accession>L0DAG9</accession>
<dbReference type="RefSeq" id="WP_015245414.1">
    <property type="nucleotide sequence ID" value="NC_019892.1"/>
</dbReference>
<proteinExistence type="predicted"/>
<evidence type="ECO:0000313" key="2">
    <source>
        <dbReference type="EMBL" id="AGA26247.1"/>
    </source>
</evidence>
<evidence type="ECO:0000313" key="3">
    <source>
        <dbReference type="Proteomes" id="UP000010798"/>
    </source>
</evidence>
<dbReference type="EMBL" id="CP003364">
    <property type="protein sequence ID" value="AGA26247.1"/>
    <property type="molecule type" value="Genomic_DNA"/>
</dbReference>
<evidence type="ECO:0000256" key="1">
    <source>
        <dbReference type="SAM" id="SignalP"/>
    </source>
</evidence>
<keyword evidence="3" id="KW-1185">Reference proteome</keyword>
<dbReference type="AlphaFoldDB" id="L0DAG9"/>